<reference evidence="3 4" key="1">
    <citation type="submission" date="2018-06" db="EMBL/GenBank/DDBJ databases">
        <title>Genomic Encyclopedia of Type Strains, Phase III (KMG-III): the genomes of soil and plant-associated and newly described type strains.</title>
        <authorList>
            <person name="Whitman W."/>
        </authorList>
    </citation>
    <scope>NUCLEOTIDE SEQUENCE [LARGE SCALE GENOMIC DNA]</scope>
    <source>
        <strain evidence="3 4">CGMCC 1.15366</strain>
    </source>
</reference>
<evidence type="ECO:0000313" key="4">
    <source>
        <dbReference type="Proteomes" id="UP000249203"/>
    </source>
</evidence>
<dbReference type="GO" id="GO:0006508">
    <property type="term" value="P:proteolysis"/>
    <property type="evidence" value="ECO:0007669"/>
    <property type="project" value="UniProtKB-KW"/>
</dbReference>
<dbReference type="InterPro" id="IPR036034">
    <property type="entry name" value="PDZ_sf"/>
</dbReference>
<dbReference type="GO" id="GO:0008237">
    <property type="term" value="F:metallopeptidase activity"/>
    <property type="evidence" value="ECO:0007669"/>
    <property type="project" value="UniProtKB-KW"/>
</dbReference>
<dbReference type="Gene3D" id="1.10.390.10">
    <property type="entry name" value="Neutral Protease Domain 2"/>
    <property type="match status" value="1"/>
</dbReference>
<dbReference type="SUPFAM" id="SSF55486">
    <property type="entry name" value="Metalloproteases ('zincins'), catalytic domain"/>
    <property type="match status" value="1"/>
</dbReference>
<keyword evidence="3" id="KW-0378">Hydrolase</keyword>
<protein>
    <submittedName>
        <fullName evidence="3">Putative metalloprotease with PDZ domain</fullName>
    </submittedName>
</protein>
<dbReference type="PIRSF" id="PIRSF016493">
    <property type="entry name" value="Glycyl_aminpptds"/>
    <property type="match status" value="1"/>
</dbReference>
<sequence length="607" mass="68308">MPVMAALPDSVHTIHYDISAVDCNGHYFDVTLRIAEPDLQGQHLRLPAWLPGSYMIRDFAKHIVSFKAWHNDQHLAVMQLDKQTWQIQASDGPITIAYRVYAKDLSVRTAYLDDQFGFYNHSALCLEVMEQDECPCSVSITLPEHKPDWQLVTGMPRLQGSEPKAHVFSADNYQQLIDFPVLMGDLSVEDFIVHGTRHRLAVAGRHYADMERICADLAKICAAQITLFDDDAPFDDYTFMVMVTGDGFGGLEHRNSTALVCGRNDLVHASHSGSNEGYRTFLSLCSHEYFHSWNVKRLRPREFIPFNLQSEQYTEQLWFYEGVTSYYDDLIVHRTGLSSRNQYLEVLGSTLTRALMGKGPQRQPLTLSSKLAWTTFYQQNENAVNAISSYYSKGAVTALGIDLILRKYSRGQCGLDDVMRQLWVSYGRDERGTTMDCLLDTIIELCGTEGEDEIRAFLHRALMTTEPLDVAALLADFGINAQLTVAQSDNGPFGKAPMVRLAVALGAKFKESPLGGLELVQVYEDGSAYHAGLSAGDRLIALDNLQVTSQNLGLTMSRLQPGDSMQVHAFRRDELHARTLTWQAPEPYNWVLEEIDSEQAKRWLSPT</sequence>
<accession>A0A327WYX8</accession>
<dbReference type="AlphaFoldDB" id="A0A327WYX8"/>
<dbReference type="EMBL" id="QLMD01000004">
    <property type="protein sequence ID" value="RAJ98960.1"/>
    <property type="molecule type" value="Genomic_DNA"/>
</dbReference>
<dbReference type="Pfam" id="PF17899">
    <property type="entry name" value="Peptidase_M61_N"/>
    <property type="match status" value="1"/>
</dbReference>
<evidence type="ECO:0000313" key="3">
    <source>
        <dbReference type="EMBL" id="RAJ98960.1"/>
    </source>
</evidence>
<dbReference type="Pfam" id="PF05299">
    <property type="entry name" value="Peptidase_M61"/>
    <property type="match status" value="1"/>
</dbReference>
<dbReference type="RefSeq" id="WP_241974081.1">
    <property type="nucleotide sequence ID" value="NZ_PIPK01000004.1"/>
</dbReference>
<dbReference type="Gene3D" id="2.60.40.3650">
    <property type="match status" value="1"/>
</dbReference>
<dbReference type="InterPro" id="IPR027268">
    <property type="entry name" value="Peptidase_M4/M1_CTD_sf"/>
</dbReference>
<keyword evidence="3" id="KW-0645">Protease</keyword>
<dbReference type="Gene3D" id="2.30.42.10">
    <property type="match status" value="1"/>
</dbReference>
<dbReference type="InterPro" id="IPR024191">
    <property type="entry name" value="Peptidase_M61"/>
</dbReference>
<evidence type="ECO:0000259" key="2">
    <source>
        <dbReference type="Pfam" id="PF17899"/>
    </source>
</evidence>
<proteinExistence type="predicted"/>
<comment type="caution">
    <text evidence="3">The sequence shown here is derived from an EMBL/GenBank/DDBJ whole genome shotgun (WGS) entry which is preliminary data.</text>
</comment>
<evidence type="ECO:0000259" key="1">
    <source>
        <dbReference type="Pfam" id="PF05299"/>
    </source>
</evidence>
<dbReference type="Proteomes" id="UP000249203">
    <property type="component" value="Unassembled WGS sequence"/>
</dbReference>
<dbReference type="SUPFAM" id="SSF50156">
    <property type="entry name" value="PDZ domain-like"/>
    <property type="match status" value="1"/>
</dbReference>
<name>A0A327WYX8_9GAMM</name>
<dbReference type="InterPro" id="IPR007963">
    <property type="entry name" value="Peptidase_M61_catalytic"/>
</dbReference>
<feature type="domain" description="Peptidase M61 N-terminal" evidence="2">
    <location>
        <begin position="15"/>
        <end position="185"/>
    </location>
</feature>
<feature type="domain" description="Peptidase M61 catalytic" evidence="1">
    <location>
        <begin position="281"/>
        <end position="396"/>
    </location>
</feature>
<keyword evidence="3" id="KW-0482">Metalloprotease</keyword>
<gene>
    <name evidence="3" type="ORF">B0I24_104164</name>
</gene>
<organism evidence="3 4">
    <name type="scientific">Aliidiomarina maris</name>
    <dbReference type="NCBI Taxonomy" id="531312"/>
    <lineage>
        <taxon>Bacteria</taxon>
        <taxon>Pseudomonadati</taxon>
        <taxon>Pseudomonadota</taxon>
        <taxon>Gammaproteobacteria</taxon>
        <taxon>Alteromonadales</taxon>
        <taxon>Idiomarinaceae</taxon>
        <taxon>Aliidiomarina</taxon>
    </lineage>
</organism>
<dbReference type="InterPro" id="IPR040756">
    <property type="entry name" value="Peptidase_M61_N"/>
</dbReference>